<feature type="coiled-coil region" evidence="3">
    <location>
        <begin position="342"/>
        <end position="369"/>
    </location>
</feature>
<keyword evidence="3" id="KW-0175">Coiled coil</keyword>
<keyword evidence="2" id="KW-1134">Transmembrane beta strand</keyword>
<sequence>MVQLPRLADDTPPAWQNTSASEAKAPAPDLRGWWKAFNDPELDRLVDQALSGNLTIAQAALRIDAARTLADHRYAGFLPQFGVHTLNEPAPDSSASYFQMGFDTKWELGLFGRSTGHSRVVAGDLGIAESDRQAARVSVVAEVARSYVELRGAQRRQGLLEQLAADARDKVGLTETRVRLRLASANDLARARVEQASAEAALYEPRLAVVQSRQKLGVLLGKIEPDAALVGAGTQPELGDLRIASAPADLLRTRPEIRRAESEVLKAAGELGLARAELYPRLGLGGSLTYSARVIGRTRLSDADGIVTFGPAIDIPLFDWGARKAAADARDAELSASVLTYRQAVLEGIAEAETAMAALERQRERIAALGRGLAGVEHAAATTGTLRRLGLADGFDRVTSTAALVQARLEIAQAEQERNIAFIALYKALGGAPLPHAEPAD</sequence>
<reference evidence="6" key="1">
    <citation type="journal article" date="2019" name="Int. J. Syst. Evol. Microbiol.">
        <title>The Global Catalogue of Microorganisms (GCM) 10K type strain sequencing project: providing services to taxonomists for standard genome sequencing and annotation.</title>
        <authorList>
            <consortium name="The Broad Institute Genomics Platform"/>
            <consortium name="The Broad Institute Genome Sequencing Center for Infectious Disease"/>
            <person name="Wu L."/>
            <person name="Ma J."/>
        </authorList>
    </citation>
    <scope>NUCLEOTIDE SEQUENCE [LARGE SCALE GENOMIC DNA]</scope>
    <source>
        <strain evidence="6">JCM 15421</strain>
    </source>
</reference>
<feature type="region of interest" description="Disordered" evidence="4">
    <location>
        <begin position="1"/>
        <end position="26"/>
    </location>
</feature>
<accession>A0ABP3U7J1</accession>
<protein>
    <submittedName>
        <fullName evidence="5">Efflux transporter outer membrane subunit</fullName>
    </submittedName>
</protein>
<keyword evidence="2" id="KW-0472">Membrane</keyword>
<keyword evidence="2" id="KW-0564">Palmitate</keyword>
<comment type="caution">
    <text evidence="5">The sequence shown here is derived from an EMBL/GenBank/DDBJ whole genome shotgun (WGS) entry which is preliminary data.</text>
</comment>
<evidence type="ECO:0000313" key="6">
    <source>
        <dbReference type="Proteomes" id="UP001501523"/>
    </source>
</evidence>
<name>A0ABP3U7J1_9GAMM</name>
<organism evidence="5 6">
    <name type="scientific">Dokdonella soli</name>
    <dbReference type="NCBI Taxonomy" id="529810"/>
    <lineage>
        <taxon>Bacteria</taxon>
        <taxon>Pseudomonadati</taxon>
        <taxon>Pseudomonadota</taxon>
        <taxon>Gammaproteobacteria</taxon>
        <taxon>Lysobacterales</taxon>
        <taxon>Rhodanobacteraceae</taxon>
        <taxon>Dokdonella</taxon>
    </lineage>
</organism>
<dbReference type="InterPro" id="IPR010131">
    <property type="entry name" value="MdtP/NodT-like"/>
</dbReference>
<evidence type="ECO:0000256" key="4">
    <source>
        <dbReference type="SAM" id="MobiDB-lite"/>
    </source>
</evidence>
<dbReference type="Gene3D" id="1.20.1600.10">
    <property type="entry name" value="Outer membrane efflux proteins (OEP)"/>
    <property type="match status" value="1"/>
</dbReference>
<dbReference type="InterPro" id="IPR003423">
    <property type="entry name" value="OMP_efflux"/>
</dbReference>
<proteinExistence type="inferred from homology"/>
<dbReference type="NCBIfam" id="TIGR01845">
    <property type="entry name" value="outer_NodT"/>
    <property type="match status" value="1"/>
</dbReference>
<dbReference type="PANTHER" id="PTHR30203:SF25">
    <property type="entry name" value="OUTER MEMBRANE PROTEIN-RELATED"/>
    <property type="match status" value="1"/>
</dbReference>
<dbReference type="SUPFAM" id="SSF56954">
    <property type="entry name" value="Outer membrane efflux proteins (OEP)"/>
    <property type="match status" value="1"/>
</dbReference>
<evidence type="ECO:0000256" key="3">
    <source>
        <dbReference type="SAM" id="Coils"/>
    </source>
</evidence>
<dbReference type="Proteomes" id="UP001501523">
    <property type="component" value="Unassembled WGS sequence"/>
</dbReference>
<evidence type="ECO:0000313" key="5">
    <source>
        <dbReference type="EMBL" id="GAA0723374.1"/>
    </source>
</evidence>
<dbReference type="Pfam" id="PF02321">
    <property type="entry name" value="OEP"/>
    <property type="match status" value="2"/>
</dbReference>
<dbReference type="PANTHER" id="PTHR30203">
    <property type="entry name" value="OUTER MEMBRANE CATION EFFLUX PROTEIN"/>
    <property type="match status" value="1"/>
</dbReference>
<evidence type="ECO:0000256" key="2">
    <source>
        <dbReference type="RuleBase" id="RU362097"/>
    </source>
</evidence>
<keyword evidence="2" id="KW-0812">Transmembrane</keyword>
<comment type="similarity">
    <text evidence="1 2">Belongs to the outer membrane factor (OMF) (TC 1.B.17) family.</text>
</comment>
<dbReference type="Gene3D" id="2.20.200.10">
    <property type="entry name" value="Outer membrane efflux proteins (OEP)"/>
    <property type="match status" value="1"/>
</dbReference>
<gene>
    <name evidence="5" type="ORF">GCM10009105_35340</name>
</gene>
<keyword evidence="6" id="KW-1185">Reference proteome</keyword>
<keyword evidence="2" id="KW-0449">Lipoprotein</keyword>
<dbReference type="EMBL" id="BAAAEU010000025">
    <property type="protein sequence ID" value="GAA0723374.1"/>
    <property type="molecule type" value="Genomic_DNA"/>
</dbReference>
<comment type="subcellular location">
    <subcellularLocation>
        <location evidence="2">Cell outer membrane</location>
        <topology evidence="2">Lipid-anchor</topology>
    </subcellularLocation>
</comment>
<evidence type="ECO:0000256" key="1">
    <source>
        <dbReference type="ARBA" id="ARBA00007613"/>
    </source>
</evidence>